<dbReference type="Proteomes" id="UP000509429">
    <property type="component" value="Chromosome"/>
</dbReference>
<dbReference type="EMBL" id="CP054490">
    <property type="protein sequence ID" value="QKQ24629.1"/>
    <property type="molecule type" value="Genomic_DNA"/>
</dbReference>
<reference evidence="1 2" key="1">
    <citation type="submission" date="2020-05" db="EMBL/GenBank/DDBJ databases">
        <title>Horizontal transmission and recombination maintain forever young bacterial symbiont genomes.</title>
        <authorList>
            <person name="Russell S.L."/>
            <person name="Pepper-Tunick E."/>
            <person name="Svedberg J."/>
            <person name="Byrne A."/>
            <person name="Ruelas Castillo J."/>
            <person name="Vollmers C."/>
            <person name="Beinart R.A."/>
            <person name="Corbett-Detig R."/>
        </authorList>
    </citation>
    <scope>NUCLEOTIDE SEQUENCE [LARGE SCALE GENOMIC DNA]</scope>
    <source>
        <strain evidence="1">JDF_Ridge</strain>
    </source>
</reference>
<name>A0A6N0HQG3_9GAMM</name>
<proteinExistence type="predicted"/>
<evidence type="ECO:0000313" key="1">
    <source>
        <dbReference type="EMBL" id="QKQ24629.1"/>
    </source>
</evidence>
<keyword evidence="2" id="KW-1185">Reference proteome</keyword>
<evidence type="ECO:0000313" key="2">
    <source>
        <dbReference type="Proteomes" id="UP000509429"/>
    </source>
</evidence>
<dbReference type="AlphaFoldDB" id="A0A6N0HQG3"/>
<accession>A0A6N0HQG3</accession>
<organism evidence="1 2">
    <name type="scientific">Candidatus Ruthia endofausta</name>
    <dbReference type="NCBI Taxonomy" id="2738852"/>
    <lineage>
        <taxon>Bacteria</taxon>
        <taxon>Pseudomonadati</taxon>
        <taxon>Pseudomonadota</taxon>
        <taxon>Gammaproteobacteria</taxon>
        <taxon>Candidatus Pseudothioglobaceae</taxon>
        <taxon>Candidatus Ruthturnera</taxon>
    </lineage>
</organism>
<dbReference type="RefSeq" id="WP_174606065.1">
    <property type="nucleotide sequence ID" value="NZ_CP054490.1"/>
</dbReference>
<gene>
    <name evidence="1" type="ORF">HUE58_05905</name>
</gene>
<protein>
    <submittedName>
        <fullName evidence="1">Uncharacterized protein</fullName>
    </submittedName>
</protein>
<dbReference type="KEGG" id="reo:HUE58_05905"/>
<sequence length="48" mass="5294">MADIKKDNIGESWRFTLTFADFGSIAMFNAAYTSSNLSATNHFGDEAE</sequence>